<dbReference type="SMART" id="SM00248">
    <property type="entry name" value="ANK"/>
    <property type="match status" value="3"/>
</dbReference>
<evidence type="ECO:0000256" key="6">
    <source>
        <dbReference type="ARBA" id="ARBA00012483"/>
    </source>
</evidence>
<evidence type="ECO:0000256" key="11">
    <source>
        <dbReference type="ARBA" id="ARBA00022723"/>
    </source>
</evidence>
<dbReference type="SUPFAM" id="SSF48403">
    <property type="entry name" value="Ankyrin repeat"/>
    <property type="match status" value="1"/>
</dbReference>
<keyword evidence="10" id="KW-0808">Transferase</keyword>
<dbReference type="InterPro" id="IPR000433">
    <property type="entry name" value="Znf_ZZ"/>
</dbReference>
<dbReference type="Pfam" id="PF00569">
    <property type="entry name" value="ZZ"/>
    <property type="match status" value="1"/>
</dbReference>
<evidence type="ECO:0000256" key="1">
    <source>
        <dbReference type="ARBA" id="ARBA00000900"/>
    </source>
</evidence>
<name>K1Q669_MAGGI</name>
<dbReference type="EC" id="2.3.2.27" evidence="6"/>
<dbReference type="HOGENOM" id="CLU_263844_0_0_1"/>
<dbReference type="InterPro" id="IPR040847">
    <property type="entry name" value="SH3_15"/>
</dbReference>
<dbReference type="InterPro" id="IPR043145">
    <property type="entry name" value="Znf_ZZ_sf"/>
</dbReference>
<dbReference type="GO" id="GO:0005681">
    <property type="term" value="C:spliceosomal complex"/>
    <property type="evidence" value="ECO:0007669"/>
    <property type="project" value="UniProtKB-KW"/>
</dbReference>
<evidence type="ECO:0000256" key="9">
    <source>
        <dbReference type="ARBA" id="ARBA00022664"/>
    </source>
</evidence>
<keyword evidence="15" id="KW-0833">Ubl conjugation pathway</keyword>
<dbReference type="PROSITE" id="PS51416">
    <property type="entry name" value="MIB_HERC2"/>
    <property type="match status" value="3"/>
</dbReference>
<evidence type="ECO:0000256" key="18">
    <source>
        <dbReference type="ARBA" id="ARBA00030625"/>
    </source>
</evidence>
<dbReference type="SUPFAM" id="SSF159034">
    <property type="entry name" value="Mib/herc2 domain-like"/>
    <property type="match status" value="3"/>
</dbReference>
<dbReference type="PROSITE" id="PS50135">
    <property type="entry name" value="ZF_ZZ_2"/>
    <property type="match status" value="1"/>
</dbReference>
<dbReference type="EMBL" id="JH816853">
    <property type="protein sequence ID" value="EKC24395.1"/>
    <property type="molecule type" value="Genomic_DNA"/>
</dbReference>
<keyword evidence="8" id="KW-0963">Cytoplasm</keyword>
<keyword evidence="17" id="KW-0508">mRNA splicing</keyword>
<keyword evidence="14" id="KW-0863">Zinc-finger</keyword>
<evidence type="ECO:0000256" key="14">
    <source>
        <dbReference type="ARBA" id="ARBA00022771"/>
    </source>
</evidence>
<dbReference type="InterPro" id="IPR038514">
    <property type="entry name" value="AAR2_C_sf"/>
</dbReference>
<evidence type="ECO:0000256" key="17">
    <source>
        <dbReference type="ARBA" id="ARBA00023187"/>
    </source>
</evidence>
<dbReference type="AlphaFoldDB" id="K1Q669"/>
<comment type="similarity">
    <text evidence="5">Belongs to the AAR2 family.</text>
</comment>
<comment type="subunit">
    <text evidence="19">Interacts with PRPF8 (via RNase H homology domain). Component of a U5 snRNP complex that contains PRPF8.</text>
</comment>
<dbReference type="PROSITE" id="PS50297">
    <property type="entry name" value="ANK_REP_REGION"/>
    <property type="match status" value="1"/>
</dbReference>
<keyword evidence="9" id="KW-0507">mRNA processing</keyword>
<comment type="function">
    <text evidence="2">Component of the U5 snRNP complex that is required for spliceosome assembly and for pre-mRNA splicing.</text>
</comment>
<evidence type="ECO:0000256" key="19">
    <source>
        <dbReference type="ARBA" id="ARBA00047009"/>
    </source>
</evidence>
<dbReference type="FunFam" id="2.30.30.40:FF:000078">
    <property type="entry name" value="Putative e3 ubiquitin-protein ligase mib2"/>
    <property type="match status" value="1"/>
</dbReference>
<dbReference type="InParanoid" id="K1Q669"/>
<accession>K1Q669</accession>
<evidence type="ECO:0000256" key="2">
    <source>
        <dbReference type="ARBA" id="ARBA00003708"/>
    </source>
</evidence>
<feature type="region of interest" description="Disordered" evidence="20">
    <location>
        <begin position="1041"/>
        <end position="1090"/>
    </location>
</feature>
<dbReference type="PROSITE" id="PS01357">
    <property type="entry name" value="ZF_ZZ_1"/>
    <property type="match status" value="1"/>
</dbReference>
<dbReference type="Pfam" id="PF12796">
    <property type="entry name" value="Ank_2"/>
    <property type="match status" value="1"/>
</dbReference>
<dbReference type="Pfam" id="PF18346">
    <property type="entry name" value="SH3_15"/>
    <property type="match status" value="4"/>
</dbReference>
<dbReference type="PROSITE" id="PS50088">
    <property type="entry name" value="ANK_REPEAT"/>
    <property type="match status" value="1"/>
</dbReference>
<evidence type="ECO:0000256" key="13">
    <source>
        <dbReference type="ARBA" id="ARBA00022737"/>
    </source>
</evidence>
<dbReference type="FunFam" id="3.30.60.90:FF:000004">
    <property type="entry name" value="Putative E3 ubiquitin-protein ligase MIB2"/>
    <property type="match status" value="1"/>
</dbReference>
<dbReference type="Pfam" id="PF05282">
    <property type="entry name" value="AAR2"/>
    <property type="match status" value="1"/>
</dbReference>
<evidence type="ECO:0000256" key="12">
    <source>
        <dbReference type="ARBA" id="ARBA00022728"/>
    </source>
</evidence>
<feature type="region of interest" description="Disordered" evidence="20">
    <location>
        <begin position="590"/>
        <end position="614"/>
    </location>
</feature>
<protein>
    <recommendedName>
        <fullName evidence="7">Protein AAR2 homolog</fullName>
        <ecNumber evidence="6">2.3.2.27</ecNumber>
    </recommendedName>
    <alternativeName>
        <fullName evidence="18">AAR2 splicing factor homolog</fullName>
    </alternativeName>
</protein>
<evidence type="ECO:0000256" key="16">
    <source>
        <dbReference type="ARBA" id="ARBA00022833"/>
    </source>
</evidence>
<reference evidence="21" key="1">
    <citation type="journal article" date="2012" name="Nature">
        <title>The oyster genome reveals stress adaptation and complexity of shell formation.</title>
        <authorList>
            <person name="Zhang G."/>
            <person name="Fang X."/>
            <person name="Guo X."/>
            <person name="Li L."/>
            <person name="Luo R."/>
            <person name="Xu F."/>
            <person name="Yang P."/>
            <person name="Zhang L."/>
            <person name="Wang X."/>
            <person name="Qi H."/>
            <person name="Xiong Z."/>
            <person name="Que H."/>
            <person name="Xie Y."/>
            <person name="Holland P.W."/>
            <person name="Paps J."/>
            <person name="Zhu Y."/>
            <person name="Wu F."/>
            <person name="Chen Y."/>
            <person name="Wang J."/>
            <person name="Peng C."/>
            <person name="Meng J."/>
            <person name="Yang L."/>
            <person name="Liu J."/>
            <person name="Wen B."/>
            <person name="Zhang N."/>
            <person name="Huang Z."/>
            <person name="Zhu Q."/>
            <person name="Feng Y."/>
            <person name="Mount A."/>
            <person name="Hedgecock D."/>
            <person name="Xu Z."/>
            <person name="Liu Y."/>
            <person name="Domazet-Loso T."/>
            <person name="Du Y."/>
            <person name="Sun X."/>
            <person name="Zhang S."/>
            <person name="Liu B."/>
            <person name="Cheng P."/>
            <person name="Jiang X."/>
            <person name="Li J."/>
            <person name="Fan D."/>
            <person name="Wang W."/>
            <person name="Fu W."/>
            <person name="Wang T."/>
            <person name="Wang B."/>
            <person name="Zhang J."/>
            <person name="Peng Z."/>
            <person name="Li Y."/>
            <person name="Li N."/>
            <person name="Wang J."/>
            <person name="Chen M."/>
            <person name="He Y."/>
            <person name="Tan F."/>
            <person name="Song X."/>
            <person name="Zheng Q."/>
            <person name="Huang R."/>
            <person name="Yang H."/>
            <person name="Du X."/>
            <person name="Chen L."/>
            <person name="Yang M."/>
            <person name="Gaffney P.M."/>
            <person name="Wang S."/>
            <person name="Luo L."/>
            <person name="She Z."/>
            <person name="Ming Y."/>
            <person name="Huang W."/>
            <person name="Zhang S."/>
            <person name="Huang B."/>
            <person name="Zhang Y."/>
            <person name="Qu T."/>
            <person name="Ni P."/>
            <person name="Miao G."/>
            <person name="Wang J."/>
            <person name="Wang Q."/>
            <person name="Steinberg C.E."/>
            <person name="Wang H."/>
            <person name="Li N."/>
            <person name="Qian L."/>
            <person name="Zhang G."/>
            <person name="Li Y."/>
            <person name="Yang H."/>
            <person name="Liu X."/>
            <person name="Wang J."/>
            <person name="Yin Y."/>
            <person name="Wang J."/>
        </authorList>
    </citation>
    <scope>NUCLEOTIDE SEQUENCE [LARGE SCALE GENOMIC DNA]</scope>
    <source>
        <strain evidence="21">05x7-T-G4-1.051#20</strain>
    </source>
</reference>
<dbReference type="PANTHER" id="PTHR24202">
    <property type="entry name" value="E3 UBIQUITIN-PROTEIN LIGASE MIB2"/>
    <property type="match status" value="1"/>
</dbReference>
<dbReference type="GO" id="GO:0006397">
    <property type="term" value="P:mRNA processing"/>
    <property type="evidence" value="ECO:0007669"/>
    <property type="project" value="UniProtKB-KW"/>
</dbReference>
<dbReference type="SUPFAM" id="SSF57850">
    <property type="entry name" value="RING/U-box"/>
    <property type="match status" value="2"/>
</dbReference>
<evidence type="ECO:0000256" key="8">
    <source>
        <dbReference type="ARBA" id="ARBA00022490"/>
    </source>
</evidence>
<feature type="compositionally biased region" description="Acidic residues" evidence="20">
    <location>
        <begin position="811"/>
        <end position="825"/>
    </location>
</feature>
<feature type="compositionally biased region" description="Basic and acidic residues" evidence="20">
    <location>
        <begin position="1054"/>
        <end position="1090"/>
    </location>
</feature>
<feature type="region of interest" description="Disordered" evidence="20">
    <location>
        <begin position="747"/>
        <end position="828"/>
    </location>
</feature>
<dbReference type="Gene3D" id="1.25.40.550">
    <property type="entry name" value="Aar2, C-terminal domain-like"/>
    <property type="match status" value="1"/>
</dbReference>
<dbReference type="GO" id="GO:0008380">
    <property type="term" value="P:RNA splicing"/>
    <property type="evidence" value="ECO:0007669"/>
    <property type="project" value="UniProtKB-KW"/>
</dbReference>
<evidence type="ECO:0000256" key="3">
    <source>
        <dbReference type="ARBA" id="ARBA00004496"/>
    </source>
</evidence>
<feature type="compositionally biased region" description="Polar residues" evidence="20">
    <location>
        <begin position="780"/>
        <end position="795"/>
    </location>
</feature>
<evidence type="ECO:0000256" key="7">
    <source>
        <dbReference type="ARBA" id="ARBA00016372"/>
    </source>
</evidence>
<dbReference type="GO" id="GO:0016567">
    <property type="term" value="P:protein ubiquitination"/>
    <property type="evidence" value="ECO:0007669"/>
    <property type="project" value="UniProtKB-UniPathway"/>
</dbReference>
<dbReference type="Pfam" id="PF06701">
    <property type="entry name" value="MIB_HERC2"/>
    <property type="match status" value="3"/>
</dbReference>
<dbReference type="FunFam" id="1.25.40.550:FF:000001">
    <property type="entry name" value="AAR2 splicing factor homolog"/>
    <property type="match status" value="1"/>
</dbReference>
<evidence type="ECO:0000256" key="15">
    <source>
        <dbReference type="ARBA" id="ARBA00022786"/>
    </source>
</evidence>
<dbReference type="GO" id="GO:0005737">
    <property type="term" value="C:cytoplasm"/>
    <property type="evidence" value="ECO:0007669"/>
    <property type="project" value="UniProtKB-SubCell"/>
</dbReference>
<dbReference type="Gene3D" id="3.30.60.90">
    <property type="match status" value="2"/>
</dbReference>
<dbReference type="PANTHER" id="PTHR24202:SF4">
    <property type="entry name" value="E3 UBIQUITIN-PROTEIN LIGASE MIB2-RELATED"/>
    <property type="match status" value="1"/>
</dbReference>
<evidence type="ECO:0000256" key="5">
    <source>
        <dbReference type="ARBA" id="ARBA00006281"/>
    </source>
</evidence>
<dbReference type="InterPro" id="IPR002110">
    <property type="entry name" value="Ankyrin_rpt"/>
</dbReference>
<dbReference type="UniPathway" id="UPA00143"/>
<dbReference type="SMART" id="SM00291">
    <property type="entry name" value="ZnF_ZZ"/>
    <property type="match status" value="2"/>
</dbReference>
<evidence type="ECO:0000256" key="10">
    <source>
        <dbReference type="ARBA" id="ARBA00022679"/>
    </source>
</evidence>
<comment type="subcellular location">
    <subcellularLocation>
        <location evidence="3">Cytoplasm</location>
    </subcellularLocation>
</comment>
<keyword evidence="11" id="KW-0479">Metal-binding</keyword>
<keyword evidence="12" id="KW-0747">Spliceosome</keyword>
<comment type="pathway">
    <text evidence="4">Protein modification; protein ubiquitination.</text>
</comment>
<dbReference type="CDD" id="cd13778">
    <property type="entry name" value="Aar2_C"/>
    <property type="match status" value="1"/>
</dbReference>
<feature type="compositionally biased region" description="Polar residues" evidence="20">
    <location>
        <begin position="1041"/>
        <end position="1053"/>
    </location>
</feature>
<feature type="compositionally biased region" description="Basic and acidic residues" evidence="20">
    <location>
        <begin position="600"/>
        <end position="614"/>
    </location>
</feature>
<dbReference type="GO" id="GO:0061630">
    <property type="term" value="F:ubiquitin protein ligase activity"/>
    <property type="evidence" value="ECO:0007669"/>
    <property type="project" value="UniProtKB-EC"/>
</dbReference>
<dbReference type="InterPro" id="IPR033648">
    <property type="entry name" value="AAR2_C"/>
</dbReference>
<dbReference type="InterPro" id="IPR036770">
    <property type="entry name" value="Ankyrin_rpt-contain_sf"/>
</dbReference>
<proteinExistence type="inferred from homology"/>
<dbReference type="Gene3D" id="1.25.40.20">
    <property type="entry name" value="Ankyrin repeat-containing domain"/>
    <property type="match status" value="1"/>
</dbReference>
<keyword evidence="13" id="KW-0677">Repeat</keyword>
<comment type="catalytic activity">
    <reaction evidence="1">
        <text>S-ubiquitinyl-[E2 ubiquitin-conjugating enzyme]-L-cysteine + [acceptor protein]-L-lysine = [E2 ubiquitin-conjugating enzyme]-L-cysteine + N(6)-ubiquitinyl-[acceptor protein]-L-lysine.</text>
        <dbReference type="EC" id="2.3.2.27"/>
    </reaction>
</comment>
<sequence length="1272" mass="142483">MAMAVQIGDRVIRGPDWCHGDEDGGNGFVGTVTEISKKEKTCLVQWDYHGNTTQCGAEGEEGLTELRVIDIQQSGIYFPGITCDVCGRSGLAGFRWKCVECNDFDLCTTCYMEDEHDKNHVFVRYDSSMTACIPCPARSKSKKTKIYGIGPNAVVKLFPPTEDNQQKDLSCPKPSYINVGDKVQVNINTDSFRQLNKEFGGWNDEMEKIVGEIGVVQTVIPRNQLSVVFGGGRPWVIYRQACTKISTVSNGDVIKVVEDISLLQRIQGNHGVWLEEMKKLPGKLGKVYDEDSEGLLFVRFPKLGEYLLSPSCCVKQYNPPNLQFEEKEDLGASKSAEPGGATAAGPGGKCGMVFDIGIRVVRGQNWSWGDQDGGEGHLGTVVEIGHEESASKVPPMCVQVQWDKGYKNMYRVGYEEQYDLRIFDTSALGIKHDKLCSDPNCEEPEIYGMLWKCEQCPDVTLCSSCYHSDKHDIIHKFTRFDYSGHQGFSVPKRQLSSRQKVFGIFENAKVTRGIDWRWDDQDGGDGNTGTVLAIVNFSLDTDHDGVEVAWDTGHINVYRLGYKGCVDVKAVESASGGFYYKDHLPVFKLPNQPRPGPSQAEREGVPADASQDGRLKKGDTVKIGVDLDTLQAVLKESKNWNDRIVEYIGVNGKILMINDQQITVDFDGRKWILPELTLAKVEEYEKNQVVQVESDATNVGHLQNGHGPWDESMKKFLGKRGRVVFVDGDGDVTVSFGKREIKFNPECLRPSKGSVFNEDEGTQDGSSTDVDSVPPGPDLSRQQNEPQNRHTNGVSPTPERPPETQSLPKDDTEDKESEEPGMDDISDQHDKFMKEIKMGNTRDAFQTLQKYPKIAGLTSLSQVCDQAKCDVSIVEALLKHGAKMDEEIASPLLTSVRRGHVDVVKLLLKKGADPNVSNNNEQTAVHIAVQTRNKDLLQILRDKCDFNICDKLGDSPVSDAISIGDPNIIDIIFQWPKINLKFENKLGFYPIHLAARKGDLQYKKWVSLSNFITPELLDKLQPPSKRICSVTDFVSEVSNTQSRKLRKTSGSTKTSEDQDETKVSKEKDLQDNKEENAEPTSLKDAESRLPDMKVREESKIQFSKIPRQKYPPGCSPAEMTKYSIDSSYALESILCSNYKDNEAKILGEIQFAFICFLIGQVLDAFEQWKNLVHVMCTSEEALQNQASLFLNFISVIHYHIQETPEDFFVDILSANNFLTSTLQEFFSNLENMSSDSDLKKRGLKFRDYLTQKFKWDFTSEPDDYAPTVVDLE</sequence>
<dbReference type="Gene3D" id="2.30.30.40">
    <property type="entry name" value="SH3 Domains"/>
    <property type="match status" value="3"/>
</dbReference>
<dbReference type="FunFam" id="2.30.30.40:FF:000044">
    <property type="entry name" value="E3 ubiquitin-protein ligase MIB2, putative"/>
    <property type="match status" value="1"/>
</dbReference>
<evidence type="ECO:0000313" key="21">
    <source>
        <dbReference type="EMBL" id="EKC24395.1"/>
    </source>
</evidence>
<evidence type="ECO:0000256" key="20">
    <source>
        <dbReference type="SAM" id="MobiDB-lite"/>
    </source>
</evidence>
<dbReference type="GO" id="GO:0008270">
    <property type="term" value="F:zinc ion binding"/>
    <property type="evidence" value="ECO:0007669"/>
    <property type="project" value="UniProtKB-KW"/>
</dbReference>
<keyword evidence="16" id="KW-0862">Zinc</keyword>
<evidence type="ECO:0000256" key="4">
    <source>
        <dbReference type="ARBA" id="ARBA00004906"/>
    </source>
</evidence>
<dbReference type="InterPro" id="IPR010606">
    <property type="entry name" value="Mib_Herc2"/>
</dbReference>
<dbReference type="InterPro" id="IPR037252">
    <property type="entry name" value="Mib_Herc2_sf"/>
</dbReference>
<organism evidence="21">
    <name type="scientific">Magallana gigas</name>
    <name type="common">Pacific oyster</name>
    <name type="synonym">Crassostrea gigas</name>
    <dbReference type="NCBI Taxonomy" id="29159"/>
    <lineage>
        <taxon>Eukaryota</taxon>
        <taxon>Metazoa</taxon>
        <taxon>Spiralia</taxon>
        <taxon>Lophotrochozoa</taxon>
        <taxon>Mollusca</taxon>
        <taxon>Bivalvia</taxon>
        <taxon>Autobranchia</taxon>
        <taxon>Pteriomorphia</taxon>
        <taxon>Ostreida</taxon>
        <taxon>Ostreoidea</taxon>
        <taxon>Ostreidae</taxon>
        <taxon>Magallana</taxon>
    </lineage>
</organism>
<gene>
    <name evidence="21" type="ORF">CGI_10014040</name>
</gene>